<protein>
    <submittedName>
        <fullName evidence="1">Uncharacterized protein</fullName>
    </submittedName>
</protein>
<dbReference type="Proteomes" id="UP001148614">
    <property type="component" value="Unassembled WGS sequence"/>
</dbReference>
<dbReference type="AlphaFoldDB" id="A0A9W8TQH5"/>
<evidence type="ECO:0000313" key="1">
    <source>
        <dbReference type="EMBL" id="KAJ3578274.1"/>
    </source>
</evidence>
<gene>
    <name evidence="1" type="ORF">NPX13_g2297</name>
</gene>
<proteinExistence type="predicted"/>
<evidence type="ECO:0000313" key="2">
    <source>
        <dbReference type="Proteomes" id="UP001148614"/>
    </source>
</evidence>
<organism evidence="1 2">
    <name type="scientific">Xylaria arbuscula</name>
    <dbReference type="NCBI Taxonomy" id="114810"/>
    <lineage>
        <taxon>Eukaryota</taxon>
        <taxon>Fungi</taxon>
        <taxon>Dikarya</taxon>
        <taxon>Ascomycota</taxon>
        <taxon>Pezizomycotina</taxon>
        <taxon>Sordariomycetes</taxon>
        <taxon>Xylariomycetidae</taxon>
        <taxon>Xylariales</taxon>
        <taxon>Xylariaceae</taxon>
        <taxon>Xylaria</taxon>
    </lineage>
</organism>
<accession>A0A9W8TQH5</accession>
<keyword evidence="2" id="KW-1185">Reference proteome</keyword>
<comment type="caution">
    <text evidence="1">The sequence shown here is derived from an EMBL/GenBank/DDBJ whole genome shotgun (WGS) entry which is preliminary data.</text>
</comment>
<dbReference type="EMBL" id="JANPWZ010000236">
    <property type="protein sequence ID" value="KAJ3578274.1"/>
    <property type="molecule type" value="Genomic_DNA"/>
</dbReference>
<name>A0A9W8TQH5_9PEZI</name>
<sequence>MAPAEMADYDAWSHAIAVGPGLSRQIAGLDGGDVSLKVIVHSAKRESGAMKDRIGERNDPAKLNQHAHPSLLCSYTIGNTNVVTVKN</sequence>
<reference evidence="1" key="1">
    <citation type="submission" date="2022-07" db="EMBL/GenBank/DDBJ databases">
        <title>Genome Sequence of Xylaria arbuscula.</title>
        <authorList>
            <person name="Buettner E."/>
        </authorList>
    </citation>
    <scope>NUCLEOTIDE SEQUENCE</scope>
    <source>
        <strain evidence="1">VT107</strain>
    </source>
</reference>